<dbReference type="SMART" id="SM00448">
    <property type="entry name" value="REC"/>
    <property type="match status" value="1"/>
</dbReference>
<evidence type="ECO:0000313" key="3">
    <source>
        <dbReference type="EMBL" id="KKL95152.1"/>
    </source>
</evidence>
<reference evidence="3" key="1">
    <citation type="journal article" date="2015" name="Nature">
        <title>Complex archaea that bridge the gap between prokaryotes and eukaryotes.</title>
        <authorList>
            <person name="Spang A."/>
            <person name="Saw J.H."/>
            <person name="Jorgensen S.L."/>
            <person name="Zaremba-Niedzwiedzka K."/>
            <person name="Martijn J."/>
            <person name="Lind A.E."/>
            <person name="van Eijk R."/>
            <person name="Schleper C."/>
            <person name="Guy L."/>
            <person name="Ettema T.J."/>
        </authorList>
    </citation>
    <scope>NUCLEOTIDE SEQUENCE</scope>
</reference>
<comment type="caution">
    <text evidence="3">The sequence shown here is derived from an EMBL/GenBank/DDBJ whole genome shotgun (WGS) entry which is preliminary data.</text>
</comment>
<dbReference type="InterPro" id="IPR050595">
    <property type="entry name" value="Bact_response_regulator"/>
</dbReference>
<dbReference type="CDD" id="cd00156">
    <property type="entry name" value="REC"/>
    <property type="match status" value="1"/>
</dbReference>
<dbReference type="SUPFAM" id="SSF52172">
    <property type="entry name" value="CheY-like"/>
    <property type="match status" value="1"/>
</dbReference>
<protein>
    <recommendedName>
        <fullName evidence="2">Response regulatory domain-containing protein</fullName>
    </recommendedName>
</protein>
<feature type="domain" description="Response regulatory" evidence="2">
    <location>
        <begin position="40"/>
        <end position="159"/>
    </location>
</feature>
<sequence>MINGKRHTPQIMDALASLFALKKKNHFEVPNIIRYIKKIDILYVEDNELERKTIDHFYKAKGLDIISVETSDESMYILKTLTPRVILLDVNLKTSNINGDNLCQILKSNNEYSSIPIVLISAVFSENKKKEILTSTGADAVIFKPIDKLKDLDVLFKYLKQY</sequence>
<dbReference type="InterPro" id="IPR011006">
    <property type="entry name" value="CheY-like_superfamily"/>
</dbReference>
<proteinExistence type="predicted"/>
<keyword evidence="1" id="KW-0597">Phosphoprotein</keyword>
<dbReference type="PANTHER" id="PTHR44591:SF3">
    <property type="entry name" value="RESPONSE REGULATORY DOMAIN-CONTAINING PROTEIN"/>
    <property type="match status" value="1"/>
</dbReference>
<dbReference type="Gene3D" id="3.40.50.2300">
    <property type="match status" value="1"/>
</dbReference>
<gene>
    <name evidence="3" type="ORF">LCGC14_1857510</name>
</gene>
<evidence type="ECO:0000259" key="2">
    <source>
        <dbReference type="PROSITE" id="PS50110"/>
    </source>
</evidence>
<organism evidence="3">
    <name type="scientific">marine sediment metagenome</name>
    <dbReference type="NCBI Taxonomy" id="412755"/>
    <lineage>
        <taxon>unclassified sequences</taxon>
        <taxon>metagenomes</taxon>
        <taxon>ecological metagenomes</taxon>
    </lineage>
</organism>
<dbReference type="Pfam" id="PF00072">
    <property type="entry name" value="Response_reg"/>
    <property type="match status" value="1"/>
</dbReference>
<dbReference type="GO" id="GO:0000160">
    <property type="term" value="P:phosphorelay signal transduction system"/>
    <property type="evidence" value="ECO:0007669"/>
    <property type="project" value="InterPro"/>
</dbReference>
<dbReference type="InterPro" id="IPR001789">
    <property type="entry name" value="Sig_transdc_resp-reg_receiver"/>
</dbReference>
<dbReference type="AlphaFoldDB" id="A0A0F9J7L0"/>
<dbReference type="PROSITE" id="PS50110">
    <property type="entry name" value="RESPONSE_REGULATORY"/>
    <property type="match status" value="1"/>
</dbReference>
<dbReference type="EMBL" id="LAZR01018749">
    <property type="protein sequence ID" value="KKL95152.1"/>
    <property type="molecule type" value="Genomic_DNA"/>
</dbReference>
<dbReference type="PANTHER" id="PTHR44591">
    <property type="entry name" value="STRESS RESPONSE REGULATOR PROTEIN 1"/>
    <property type="match status" value="1"/>
</dbReference>
<evidence type="ECO:0000256" key="1">
    <source>
        <dbReference type="ARBA" id="ARBA00022553"/>
    </source>
</evidence>
<name>A0A0F9J7L0_9ZZZZ</name>
<accession>A0A0F9J7L0</accession>